<feature type="domain" description="GAF" evidence="2">
    <location>
        <begin position="37"/>
        <end position="113"/>
    </location>
</feature>
<evidence type="ECO:0000259" key="2">
    <source>
        <dbReference type="Pfam" id="PF13185"/>
    </source>
</evidence>
<dbReference type="Pfam" id="PF13185">
    <property type="entry name" value="GAF_2"/>
    <property type="match status" value="1"/>
</dbReference>
<comment type="caution">
    <text evidence="3">The sequence shown here is derived from an EMBL/GenBank/DDBJ whole genome shotgun (WGS) entry which is preliminary data.</text>
</comment>
<dbReference type="InterPro" id="IPR029016">
    <property type="entry name" value="GAF-like_dom_sf"/>
</dbReference>
<dbReference type="InterPro" id="IPR002197">
    <property type="entry name" value="HTH_Fis"/>
</dbReference>
<accession>A0A645CRA5</accession>
<reference evidence="3" key="1">
    <citation type="submission" date="2019-08" db="EMBL/GenBank/DDBJ databases">
        <authorList>
            <person name="Kucharzyk K."/>
            <person name="Murdoch R.W."/>
            <person name="Higgins S."/>
            <person name="Loffler F."/>
        </authorList>
    </citation>
    <scope>NUCLEOTIDE SEQUENCE</scope>
</reference>
<dbReference type="AlphaFoldDB" id="A0A645CRA5"/>
<proteinExistence type="predicted"/>
<sequence length="205" mass="22572">MNCLNQIQTDVQNTAQAIADALKIEVEIVDSNLVRIAGTGQYQQQCGQPMTAGFIYQYVLQSGKTVVIENPGSHELCRPCPRSGNCQEDAEIAAPILLDGQPVGVIGLVSLDQDQTQRLLDRRDWMLQFIAKMAELIAGMLRKPAGGRLTRAKLNLDELEKDAIIKALAEVAGNTHSKERAAELLGISRATLYRKLKEYKLLQQA</sequence>
<dbReference type="SUPFAM" id="SSF46689">
    <property type="entry name" value="Homeodomain-like"/>
    <property type="match status" value="1"/>
</dbReference>
<dbReference type="InterPro" id="IPR009057">
    <property type="entry name" value="Homeodomain-like_sf"/>
</dbReference>
<evidence type="ECO:0000313" key="3">
    <source>
        <dbReference type="EMBL" id="MPM79424.1"/>
    </source>
</evidence>
<gene>
    <name evidence="3" type="ORF">SDC9_126457</name>
</gene>
<dbReference type="Gene3D" id="3.30.450.40">
    <property type="match status" value="1"/>
</dbReference>
<dbReference type="PRINTS" id="PR01590">
    <property type="entry name" value="HTHFIS"/>
</dbReference>
<dbReference type="GO" id="GO:0043565">
    <property type="term" value="F:sequence-specific DNA binding"/>
    <property type="evidence" value="ECO:0007669"/>
    <property type="project" value="InterPro"/>
</dbReference>
<dbReference type="Pfam" id="PF02954">
    <property type="entry name" value="HTH_8"/>
    <property type="match status" value="1"/>
</dbReference>
<dbReference type="EMBL" id="VSSQ01029337">
    <property type="protein sequence ID" value="MPM79424.1"/>
    <property type="molecule type" value="Genomic_DNA"/>
</dbReference>
<organism evidence="3">
    <name type="scientific">bioreactor metagenome</name>
    <dbReference type="NCBI Taxonomy" id="1076179"/>
    <lineage>
        <taxon>unclassified sequences</taxon>
        <taxon>metagenomes</taxon>
        <taxon>ecological metagenomes</taxon>
    </lineage>
</organism>
<evidence type="ECO:0000259" key="1">
    <source>
        <dbReference type="Pfam" id="PF02954"/>
    </source>
</evidence>
<name>A0A645CRA5_9ZZZZ</name>
<dbReference type="InterPro" id="IPR003018">
    <property type="entry name" value="GAF"/>
</dbReference>
<protein>
    <recommendedName>
        <fullName evidence="4">DNA binding HTH domain-containing protein</fullName>
    </recommendedName>
</protein>
<evidence type="ECO:0008006" key="4">
    <source>
        <dbReference type="Google" id="ProtNLM"/>
    </source>
</evidence>
<dbReference type="Gene3D" id="1.10.10.60">
    <property type="entry name" value="Homeodomain-like"/>
    <property type="match status" value="1"/>
</dbReference>
<feature type="domain" description="DNA binding HTH" evidence="1">
    <location>
        <begin position="156"/>
        <end position="199"/>
    </location>
</feature>
<dbReference type="SUPFAM" id="SSF55781">
    <property type="entry name" value="GAF domain-like"/>
    <property type="match status" value="1"/>
</dbReference>